<reference evidence="2" key="1">
    <citation type="journal article" date="2003" name="Science">
        <title>Collection, Mapping, and Annotation of Over 28,000 cDNA Clones from japonica Rice.</title>
        <authorList>
            <person name="Kikuchi S."/>
            <person name="Satoh K."/>
            <person name="Nagata T."/>
            <person name="Kawagashira N."/>
            <person name="Doi K."/>
            <person name="Kishimoto N."/>
            <person name="Yazaki J."/>
            <person name="Ishikawa M."/>
            <person name="Yamada H."/>
            <person name="Ooka H."/>
            <person name="Hotta I."/>
            <person name="Kojima K."/>
            <person name="Namiki T."/>
            <person name="Ohneda E."/>
            <person name="Yahagi W."/>
            <person name="Suzuki K."/>
            <person name="Li C."/>
            <person name="Ohtsuki K."/>
            <person name="Shishiki T."/>
            <person name="Otomo Y."/>
            <person name="Murakami K."/>
            <person name="Iida Y."/>
            <person name="Sugano S."/>
            <person name="Fujimura T."/>
            <person name="Suzuki Y."/>
            <person name="Tsunoda Y."/>
            <person name="Kurosaki T."/>
            <person name="Kodama T."/>
            <person name="Masuda H."/>
            <person name="Kobayashi M."/>
            <person name="Xie Q."/>
            <person name="Lu M."/>
            <person name="Narikawa R."/>
            <person name="Sugiyama A."/>
            <person name="Mizuno K."/>
            <person name="Yokomizo S."/>
            <person name="Niikura J."/>
            <person name="Ikeda R."/>
            <person name="Ishibiki J."/>
            <person name="Kawamata M."/>
            <person name="Yoshimura A."/>
            <person name="Miura J."/>
            <person name="Kusumegi T."/>
            <person name="Oka M."/>
            <person name="Ryu R."/>
            <person name="Ueda M."/>
            <person name="Matsubara K."/>
            <person name="Kawai J."/>
            <person name="Carninci P."/>
            <person name="Adachi J."/>
            <person name="Aizawa K."/>
            <person name="Arakawa T."/>
            <person name="Fukuda S."/>
            <person name="Hara A."/>
            <person name="Hashidume W."/>
            <person name="Hayatsu N."/>
            <person name="Imotani K."/>
            <person name="Ishii Y."/>
            <person name="Itoh M."/>
            <person name="Kagawa I."/>
            <person name="Kondo S."/>
            <person name="Konno H."/>
            <person name="Miyazaki A."/>
            <person name="Osato N."/>
            <person name="Ota Y."/>
            <person name="Saito R."/>
            <person name="Sasaki D."/>
            <person name="Sato K."/>
            <person name="Shibata K."/>
            <person name="Shinagawa A."/>
            <person name="Shiraki T."/>
            <person name="Yoshino M."/>
            <person name="Hayashizaki Y."/>
        </authorList>
    </citation>
    <scope>NUCLEOTIDE SEQUENCE</scope>
</reference>
<dbReference type="GeneID" id="4329797"/>
<accession>B7F1V0</accession>
<dbReference type="AlphaFoldDB" id="B7F1V0"/>
<protein>
    <submittedName>
        <fullName evidence="2">cDNA clone:002-154-H05, full insert sequence</fullName>
    </submittedName>
</protein>
<evidence type="ECO:0000256" key="1">
    <source>
        <dbReference type="SAM" id="MobiDB-lite"/>
    </source>
</evidence>
<dbReference type="EMBL" id="AK109082">
    <property type="protein sequence ID" value="BAG98597.1"/>
    <property type="molecule type" value="mRNA"/>
</dbReference>
<feature type="compositionally biased region" description="Basic residues" evidence="1">
    <location>
        <begin position="10"/>
        <end position="44"/>
    </location>
</feature>
<sequence length="172" mass="19164">MTITTAAITTRRHRRRTTRTRRRRRRTTRTNRRRRRLRGRRTSAKARGAATGPAATASTTATDTTTNPAATTGPATATSAAPSSPARRIYVDIAVRRTMCVYDCIRNTSSIVVLLIALFVVINKLRHACQRVYAVPTCVCTYVYGLLGHECELFPKATCTMRQSMAYNIVIT</sequence>
<organism evidence="2">
    <name type="scientific">Oryza sativa subsp. japonica</name>
    <name type="common">Rice</name>
    <dbReference type="NCBI Taxonomy" id="39947"/>
    <lineage>
        <taxon>Eukaryota</taxon>
        <taxon>Viridiplantae</taxon>
        <taxon>Streptophyta</taxon>
        <taxon>Embryophyta</taxon>
        <taxon>Tracheophyta</taxon>
        <taxon>Spermatophyta</taxon>
        <taxon>Magnoliopsida</taxon>
        <taxon>Liliopsida</taxon>
        <taxon>Poales</taxon>
        <taxon>Poaceae</taxon>
        <taxon>BOP clade</taxon>
        <taxon>Oryzoideae</taxon>
        <taxon>Oryzeae</taxon>
        <taxon>Oryzinae</taxon>
        <taxon>Oryza</taxon>
        <taxon>Oryza sativa</taxon>
    </lineage>
</organism>
<feature type="compositionally biased region" description="Low complexity" evidence="1">
    <location>
        <begin position="45"/>
        <end position="81"/>
    </location>
</feature>
<name>B7F1V0_ORYSJ</name>
<proteinExistence type="evidence at transcript level"/>
<dbReference type="RefSeq" id="XP_015624133.2">
    <property type="nucleotide sequence ID" value="XM_015768647.3"/>
</dbReference>
<feature type="region of interest" description="Disordered" evidence="1">
    <location>
        <begin position="1"/>
        <end position="81"/>
    </location>
</feature>
<evidence type="ECO:0000313" key="2">
    <source>
        <dbReference type="EMBL" id="BAG98597.1"/>
    </source>
</evidence>
<dbReference type="KEGG" id="osa:4329797"/>